<keyword evidence="2" id="KW-1185">Reference proteome</keyword>
<evidence type="ECO:0000313" key="1">
    <source>
        <dbReference type="EMBL" id="KAJ8879967.1"/>
    </source>
</evidence>
<protein>
    <submittedName>
        <fullName evidence="1">Uncharacterized protein</fullName>
    </submittedName>
</protein>
<sequence>MRASGRFPPPVRWDVLSHSCLCSHEPVFYGHGVYSVATEHFRNNPPITPRTPALRTSAGRRHVGTPCANQRLVTRMPAAIASRIRDQAPQPCAANLKAVHDKVTAIEFNLREKSLLLPVHILTDALSDFRPDKIDVKHAYMEVDFAIGSRFIRHALDDHEPIADLQGNKYQVPYARWEELTQVGIFKWYFTYTRAVDHLNSSWCFDVWMVFYPHNHVYTRTSPALELHTPPVIDNLSTKYAVIASDSAAAGQTPHRHLPGGGGLVVRLVDSHQGEPSSIPGGVASAFSRVGIAPDDATARRVFSGVSRSYRPFIPALLHTHLVSPSSALNSSMLRATQTSSLTRSANGMLKVAGVNFNGQGHQHPTRRAIWQTGDRNDIA</sequence>
<gene>
    <name evidence="1" type="ORF">PR048_020588</name>
</gene>
<dbReference type="EMBL" id="JARBHB010000007">
    <property type="protein sequence ID" value="KAJ8879967.1"/>
    <property type="molecule type" value="Genomic_DNA"/>
</dbReference>
<proteinExistence type="predicted"/>
<name>A0ABQ9H6R2_9NEOP</name>
<accession>A0ABQ9H6R2</accession>
<comment type="caution">
    <text evidence="1">The sequence shown here is derived from an EMBL/GenBank/DDBJ whole genome shotgun (WGS) entry which is preliminary data.</text>
</comment>
<evidence type="ECO:0000313" key="2">
    <source>
        <dbReference type="Proteomes" id="UP001159363"/>
    </source>
</evidence>
<organism evidence="1 2">
    <name type="scientific">Dryococelus australis</name>
    <dbReference type="NCBI Taxonomy" id="614101"/>
    <lineage>
        <taxon>Eukaryota</taxon>
        <taxon>Metazoa</taxon>
        <taxon>Ecdysozoa</taxon>
        <taxon>Arthropoda</taxon>
        <taxon>Hexapoda</taxon>
        <taxon>Insecta</taxon>
        <taxon>Pterygota</taxon>
        <taxon>Neoptera</taxon>
        <taxon>Polyneoptera</taxon>
        <taxon>Phasmatodea</taxon>
        <taxon>Verophasmatodea</taxon>
        <taxon>Anareolatae</taxon>
        <taxon>Phasmatidae</taxon>
        <taxon>Eurycanthinae</taxon>
        <taxon>Dryococelus</taxon>
    </lineage>
</organism>
<reference evidence="1 2" key="1">
    <citation type="submission" date="2023-02" db="EMBL/GenBank/DDBJ databases">
        <title>LHISI_Scaffold_Assembly.</title>
        <authorList>
            <person name="Stuart O.P."/>
            <person name="Cleave R."/>
            <person name="Magrath M.J.L."/>
            <person name="Mikheyev A.S."/>
        </authorList>
    </citation>
    <scope>NUCLEOTIDE SEQUENCE [LARGE SCALE GENOMIC DNA]</scope>
    <source>
        <strain evidence="1">Daus_M_001</strain>
        <tissue evidence="1">Leg muscle</tissue>
    </source>
</reference>
<dbReference type="Proteomes" id="UP001159363">
    <property type="component" value="Chromosome 6"/>
</dbReference>